<evidence type="ECO:0000256" key="5">
    <source>
        <dbReference type="ARBA" id="ARBA00023167"/>
    </source>
</evidence>
<dbReference type="EC" id="4.2.1.109" evidence="7"/>
<comment type="cofactor">
    <cofactor evidence="7">
        <name>Zn(2+)</name>
        <dbReference type="ChEBI" id="CHEBI:29105"/>
    </cofactor>
    <text evidence="7">Binds 1 zinc ion per subunit.</text>
</comment>
<dbReference type="HAMAP" id="MF_03116">
    <property type="entry name" value="Salvage_MtnB_euk"/>
    <property type="match status" value="1"/>
</dbReference>
<dbReference type="OrthoDB" id="191080at2759"/>
<evidence type="ECO:0000259" key="8">
    <source>
        <dbReference type="SMART" id="SM01007"/>
    </source>
</evidence>
<keyword evidence="4 7" id="KW-0862">Zinc</keyword>
<dbReference type="GeneID" id="25034496"/>
<evidence type="ECO:0000256" key="2">
    <source>
        <dbReference type="ARBA" id="ARBA00022605"/>
    </source>
</evidence>
<comment type="similarity">
    <text evidence="7">Belongs to the aldolase class II family. MtnB subfamily.</text>
</comment>
<dbReference type="InterPro" id="IPR017714">
    <property type="entry name" value="MethylthioRu-1-P_deHdtase_MtnB"/>
</dbReference>
<dbReference type="GO" id="GO:0046570">
    <property type="term" value="F:methylthioribulose 1-phosphate dehydratase activity"/>
    <property type="evidence" value="ECO:0007669"/>
    <property type="project" value="UniProtKB-UniRule"/>
</dbReference>
<dbReference type="FunFam" id="3.40.225.10:FF:000003">
    <property type="entry name" value="Methylthioribulose-1-phosphate dehydratase"/>
    <property type="match status" value="1"/>
</dbReference>
<dbReference type="GO" id="GO:0019509">
    <property type="term" value="P:L-methionine salvage from methylthioadenosine"/>
    <property type="evidence" value="ECO:0007669"/>
    <property type="project" value="UniProtKB-UniRule"/>
</dbReference>
<evidence type="ECO:0000256" key="4">
    <source>
        <dbReference type="ARBA" id="ARBA00022833"/>
    </source>
</evidence>
<feature type="binding site" evidence="7">
    <location>
        <position position="109"/>
    </location>
    <ligand>
        <name>Zn(2+)</name>
        <dbReference type="ChEBI" id="CHEBI:29105"/>
    </ligand>
</feature>
<dbReference type="AlphaFoldDB" id="S9VZQ6"/>
<dbReference type="InterPro" id="IPR001303">
    <property type="entry name" value="Aldolase_II/adducin_N"/>
</dbReference>
<keyword evidence="3 7" id="KW-0479">Metal-binding</keyword>
<keyword evidence="10" id="KW-1185">Reference proteome</keyword>
<feature type="domain" description="Class II aldolase/adducin N-terminal" evidence="8">
    <location>
        <begin position="19"/>
        <end position="216"/>
    </location>
</feature>
<proteinExistence type="inferred from homology"/>
<protein>
    <recommendedName>
        <fullName evidence="7">Methylthioribulose-1-phosphate dehydratase</fullName>
        <shortName evidence="7">MTRu-1-P dehydratase</shortName>
        <ecNumber evidence="7">4.2.1.109</ecNumber>
    </recommendedName>
</protein>
<dbReference type="OMA" id="WFPGTSG"/>
<dbReference type="NCBIfam" id="TIGR03328">
    <property type="entry name" value="salvage_mtnB"/>
    <property type="match status" value="1"/>
</dbReference>
<organism evidence="9 10">
    <name type="scientific">Schizosaccharomyces cryophilus (strain OY26 / ATCC MYA-4695 / CBS 11777 / NBRC 106824 / NRRL Y48691)</name>
    <name type="common">Fission yeast</name>
    <dbReference type="NCBI Taxonomy" id="653667"/>
    <lineage>
        <taxon>Eukaryota</taxon>
        <taxon>Fungi</taxon>
        <taxon>Dikarya</taxon>
        <taxon>Ascomycota</taxon>
        <taxon>Taphrinomycotina</taxon>
        <taxon>Schizosaccharomycetes</taxon>
        <taxon>Schizosaccharomycetales</taxon>
        <taxon>Schizosaccharomycetaceae</taxon>
        <taxon>Schizosaccharomyces</taxon>
    </lineage>
</organism>
<keyword evidence="2 7" id="KW-0028">Amino-acid biosynthesis</keyword>
<dbReference type="Pfam" id="PF00596">
    <property type="entry name" value="Aldolase_II"/>
    <property type="match status" value="1"/>
</dbReference>
<dbReference type="SUPFAM" id="SSF53639">
    <property type="entry name" value="AraD/HMP-PK domain-like"/>
    <property type="match status" value="1"/>
</dbReference>
<keyword evidence="5 7" id="KW-0486">Methionine biosynthesis</keyword>
<comment type="pathway">
    <text evidence="7">Amino-acid biosynthesis; L-methionine biosynthesis via salvage pathway; L-methionine from S-methyl-5-thio-alpha-D-ribose 1-phosphate: step 2/6.</text>
</comment>
<comment type="catalytic activity">
    <reaction evidence="7">
        <text>5-(methylsulfanyl)-D-ribulose 1-phosphate = 5-methylsulfanyl-2,3-dioxopentyl phosphate + H2O</text>
        <dbReference type="Rhea" id="RHEA:15549"/>
        <dbReference type="ChEBI" id="CHEBI:15377"/>
        <dbReference type="ChEBI" id="CHEBI:58548"/>
        <dbReference type="ChEBI" id="CHEBI:58828"/>
        <dbReference type="EC" id="4.2.1.109"/>
    </reaction>
</comment>
<evidence type="ECO:0000256" key="7">
    <source>
        <dbReference type="HAMAP-Rule" id="MF_03116"/>
    </source>
</evidence>
<dbReference type="STRING" id="653667.S9VZQ6"/>
<name>S9VZQ6_SCHCR</name>
<dbReference type="PANTHER" id="PTHR10640:SF7">
    <property type="entry name" value="METHYLTHIORIBULOSE-1-PHOSPHATE DEHYDRATASE"/>
    <property type="match status" value="1"/>
</dbReference>
<dbReference type="GO" id="GO:0008270">
    <property type="term" value="F:zinc ion binding"/>
    <property type="evidence" value="ECO:0007669"/>
    <property type="project" value="UniProtKB-UniRule"/>
</dbReference>
<dbReference type="SMART" id="SM01007">
    <property type="entry name" value="Aldolase_II"/>
    <property type="match status" value="1"/>
</dbReference>
<evidence type="ECO:0000256" key="1">
    <source>
        <dbReference type="ARBA" id="ARBA00022490"/>
    </source>
</evidence>
<keyword evidence="6 7" id="KW-0456">Lyase</keyword>
<dbReference type="Proteomes" id="UP000015464">
    <property type="component" value="Unassembled WGS sequence"/>
</dbReference>
<evidence type="ECO:0000256" key="3">
    <source>
        <dbReference type="ARBA" id="ARBA00022723"/>
    </source>
</evidence>
<dbReference type="UniPathway" id="UPA00904">
    <property type="reaction ID" value="UER00875"/>
</dbReference>
<keyword evidence="1 7" id="KW-0963">Cytoplasm</keyword>
<evidence type="ECO:0000256" key="6">
    <source>
        <dbReference type="ARBA" id="ARBA00023239"/>
    </source>
</evidence>
<feature type="binding site" evidence="7">
    <location>
        <position position="107"/>
    </location>
    <ligand>
        <name>Zn(2+)</name>
        <dbReference type="ChEBI" id="CHEBI:29105"/>
    </ligand>
</feature>
<feature type="binding site" evidence="7">
    <location>
        <position position="89"/>
    </location>
    <ligand>
        <name>substrate</name>
    </ligand>
</feature>
<accession>S9VZQ6</accession>
<feature type="active site" description="Proton donor/acceptor" evidence="7">
    <location>
        <position position="132"/>
    </location>
</feature>
<sequence>MNSGELGCLEGGDLRICGELICTICQDLYNSGWVTGTGGGITIRSGDAIVIAPSGVQKERMRLEHLFVMSLKTREYIHKPLQPLKPSQCTPLFLAAYTCRDAYACIHTHSQEAILLSELFPNSDYFSASGFEVLRHIPRGTKKNGFYSITDTVKIPFIDNTAHERDLHDSLKAAILAYPEACAVIVRDHGIYCWGDSWQDTKMNTEAVEYLFQAYLRSRKIKSN</sequence>
<reference evidence="9 10" key="1">
    <citation type="journal article" date="2011" name="Science">
        <title>Comparative functional genomics of the fission yeasts.</title>
        <authorList>
            <person name="Rhind N."/>
            <person name="Chen Z."/>
            <person name="Yassour M."/>
            <person name="Thompson D.A."/>
            <person name="Haas B.J."/>
            <person name="Habib N."/>
            <person name="Wapinski I."/>
            <person name="Roy S."/>
            <person name="Lin M.F."/>
            <person name="Heiman D.I."/>
            <person name="Young S.K."/>
            <person name="Furuya K."/>
            <person name="Guo Y."/>
            <person name="Pidoux A."/>
            <person name="Chen H.M."/>
            <person name="Robbertse B."/>
            <person name="Goldberg J.M."/>
            <person name="Aoki K."/>
            <person name="Bayne E.H."/>
            <person name="Berlin A.M."/>
            <person name="Desjardins C.A."/>
            <person name="Dobbs E."/>
            <person name="Dukaj L."/>
            <person name="Fan L."/>
            <person name="FitzGerald M.G."/>
            <person name="French C."/>
            <person name="Gujja S."/>
            <person name="Hansen K."/>
            <person name="Keifenheim D."/>
            <person name="Levin J.Z."/>
            <person name="Mosher R.A."/>
            <person name="Mueller C.A."/>
            <person name="Pfiffner J."/>
            <person name="Priest M."/>
            <person name="Russ C."/>
            <person name="Smialowska A."/>
            <person name="Swoboda P."/>
            <person name="Sykes S.M."/>
            <person name="Vaughn M."/>
            <person name="Vengrova S."/>
            <person name="Yoder R."/>
            <person name="Zeng Q."/>
            <person name="Allshire R."/>
            <person name="Baulcombe D."/>
            <person name="Birren B.W."/>
            <person name="Brown W."/>
            <person name="Ekwall K."/>
            <person name="Kellis M."/>
            <person name="Leatherwood J."/>
            <person name="Levin H."/>
            <person name="Margalit H."/>
            <person name="Martienssen R."/>
            <person name="Nieduszynski C.A."/>
            <person name="Spatafora J.W."/>
            <person name="Friedman N."/>
            <person name="Dalgaard J.Z."/>
            <person name="Baumann P."/>
            <person name="Niki H."/>
            <person name="Regev A."/>
            <person name="Nusbaum C."/>
        </authorList>
    </citation>
    <scope>NUCLEOTIDE SEQUENCE [LARGE SCALE GENOMIC DNA]</scope>
    <source>
        <strain evidence="10">OY26 / ATCC MYA-4695 / CBS 11777 / NBRC 106824 / NRRL Y48691</strain>
    </source>
</reference>
<dbReference type="HOGENOM" id="CLU_006033_4_0_1"/>
<comment type="function">
    <text evidence="7">Catalyzes the dehydration of methylthioribulose-1-phosphate (MTRu-1-P) into 2,3-diketo-5-methylthiopentyl-1-phosphate (DK-MTP-1-P).</text>
</comment>
<evidence type="ECO:0000313" key="9">
    <source>
        <dbReference type="EMBL" id="EPY51739.1"/>
    </source>
</evidence>
<dbReference type="Gene3D" id="3.40.225.10">
    <property type="entry name" value="Class II aldolase/adducin N-terminal domain"/>
    <property type="match status" value="1"/>
</dbReference>
<dbReference type="PANTHER" id="PTHR10640">
    <property type="entry name" value="METHYLTHIORIBULOSE-1-PHOSPHATE DEHYDRATASE"/>
    <property type="match status" value="1"/>
</dbReference>
<dbReference type="RefSeq" id="XP_013023125.1">
    <property type="nucleotide sequence ID" value="XM_013167671.1"/>
</dbReference>
<feature type="binding site" evidence="7">
    <location>
        <position position="189"/>
    </location>
    <ligand>
        <name>Zn(2+)</name>
        <dbReference type="ChEBI" id="CHEBI:29105"/>
    </ligand>
</feature>
<evidence type="ECO:0000313" key="10">
    <source>
        <dbReference type="Proteomes" id="UP000015464"/>
    </source>
</evidence>
<dbReference type="eggNOG" id="KOG2631">
    <property type="taxonomic scope" value="Eukaryota"/>
</dbReference>
<dbReference type="EMBL" id="KE546990">
    <property type="protein sequence ID" value="EPY51739.1"/>
    <property type="molecule type" value="Genomic_DNA"/>
</dbReference>
<dbReference type="InterPro" id="IPR036409">
    <property type="entry name" value="Aldolase_II/adducin_N_sf"/>
</dbReference>
<gene>
    <name evidence="7" type="primary">MDE1</name>
    <name evidence="9" type="ORF">SPOG_00164</name>
</gene>
<dbReference type="InterPro" id="IPR027514">
    <property type="entry name" value="Salvage_MtnB_euk"/>
</dbReference>
<comment type="subcellular location">
    <subcellularLocation>
        <location evidence="7">Cytoplasm</location>
    </subcellularLocation>
</comment>
<dbReference type="GO" id="GO:0005737">
    <property type="term" value="C:cytoplasm"/>
    <property type="evidence" value="ECO:0007669"/>
    <property type="project" value="UniProtKB-SubCell"/>
</dbReference>